<feature type="transmembrane region" description="Helical" evidence="6">
    <location>
        <begin position="419"/>
        <end position="441"/>
    </location>
</feature>
<feature type="region of interest" description="Disordered" evidence="5">
    <location>
        <begin position="1"/>
        <end position="21"/>
    </location>
</feature>
<feature type="transmembrane region" description="Helical" evidence="6">
    <location>
        <begin position="27"/>
        <end position="47"/>
    </location>
</feature>
<feature type="transmembrane region" description="Helical" evidence="6">
    <location>
        <begin position="95"/>
        <end position="118"/>
    </location>
</feature>
<keyword evidence="2 6" id="KW-0812">Transmembrane</keyword>
<dbReference type="Proteomes" id="UP000431401">
    <property type="component" value="Unassembled WGS sequence"/>
</dbReference>
<evidence type="ECO:0000259" key="7">
    <source>
        <dbReference type="PROSITE" id="PS50850"/>
    </source>
</evidence>
<reference evidence="8 9" key="1">
    <citation type="submission" date="2019-10" db="EMBL/GenBank/DDBJ databases">
        <title>Nocardia macrotermitis sp. nov. and Nocardia aurantia sp. nov., isolated from the gut of fungus growing-termite Macrotermes natalensis.</title>
        <authorList>
            <person name="Benndorf R."/>
            <person name="Schwitalla J."/>
            <person name="Martin K."/>
            <person name="De Beer W."/>
            <person name="Kaster A.-K."/>
            <person name="Vollmers J."/>
            <person name="Poulsen M."/>
            <person name="Beemelmanns C."/>
        </authorList>
    </citation>
    <scope>NUCLEOTIDE SEQUENCE [LARGE SCALE GENOMIC DNA]</scope>
    <source>
        <strain evidence="8 9">RB56</strain>
    </source>
</reference>
<dbReference type="InterPro" id="IPR020846">
    <property type="entry name" value="MFS_dom"/>
</dbReference>
<dbReference type="SUPFAM" id="SSF103473">
    <property type="entry name" value="MFS general substrate transporter"/>
    <property type="match status" value="1"/>
</dbReference>
<feature type="transmembrane region" description="Helical" evidence="6">
    <location>
        <begin position="380"/>
        <end position="407"/>
    </location>
</feature>
<feature type="transmembrane region" description="Helical" evidence="6">
    <location>
        <begin position="67"/>
        <end position="83"/>
    </location>
</feature>
<dbReference type="GO" id="GO:0022857">
    <property type="term" value="F:transmembrane transporter activity"/>
    <property type="evidence" value="ECO:0007669"/>
    <property type="project" value="InterPro"/>
</dbReference>
<organism evidence="8 9">
    <name type="scientific">Nocardia aurantia</name>
    <dbReference type="NCBI Taxonomy" id="2585199"/>
    <lineage>
        <taxon>Bacteria</taxon>
        <taxon>Bacillati</taxon>
        <taxon>Actinomycetota</taxon>
        <taxon>Actinomycetes</taxon>
        <taxon>Mycobacteriales</taxon>
        <taxon>Nocardiaceae</taxon>
        <taxon>Nocardia</taxon>
    </lineage>
</organism>
<gene>
    <name evidence="8" type="primary">stp_5</name>
    <name evidence="8" type="ORF">NRB56_23590</name>
</gene>
<evidence type="ECO:0000256" key="1">
    <source>
        <dbReference type="ARBA" id="ARBA00004651"/>
    </source>
</evidence>
<dbReference type="InterPro" id="IPR011701">
    <property type="entry name" value="MFS"/>
</dbReference>
<comment type="subcellular location">
    <subcellularLocation>
        <location evidence="1">Cell membrane</location>
        <topology evidence="1">Multi-pass membrane protein</topology>
    </subcellularLocation>
</comment>
<evidence type="ECO:0000313" key="8">
    <source>
        <dbReference type="EMBL" id="MQY26786.1"/>
    </source>
</evidence>
<dbReference type="EMBL" id="WEGI01000004">
    <property type="protein sequence ID" value="MQY26786.1"/>
    <property type="molecule type" value="Genomic_DNA"/>
</dbReference>
<feature type="transmembrane region" description="Helical" evidence="6">
    <location>
        <begin position="453"/>
        <end position="478"/>
    </location>
</feature>
<evidence type="ECO:0000256" key="4">
    <source>
        <dbReference type="ARBA" id="ARBA00023136"/>
    </source>
</evidence>
<dbReference type="InterPro" id="IPR036259">
    <property type="entry name" value="MFS_trans_sf"/>
</dbReference>
<dbReference type="PRINTS" id="PR01036">
    <property type="entry name" value="TCRTETB"/>
</dbReference>
<proteinExistence type="predicted"/>
<name>A0A7K0DM16_9NOCA</name>
<dbReference type="CDD" id="cd17321">
    <property type="entry name" value="MFS_MMR_MDR_like"/>
    <property type="match status" value="1"/>
</dbReference>
<feature type="transmembrane region" description="Helical" evidence="6">
    <location>
        <begin position="153"/>
        <end position="176"/>
    </location>
</feature>
<evidence type="ECO:0000256" key="5">
    <source>
        <dbReference type="SAM" id="MobiDB-lite"/>
    </source>
</evidence>
<protein>
    <submittedName>
        <fullName evidence="8">Multidrug resistance protein Stp</fullName>
    </submittedName>
</protein>
<dbReference type="Pfam" id="PF07690">
    <property type="entry name" value="MFS_1"/>
    <property type="match status" value="1"/>
</dbReference>
<dbReference type="RefSeq" id="WP_153341186.1">
    <property type="nucleotide sequence ID" value="NZ_WEGI01000004.1"/>
</dbReference>
<dbReference type="AlphaFoldDB" id="A0A7K0DM16"/>
<feature type="transmembrane region" description="Helical" evidence="6">
    <location>
        <begin position="124"/>
        <end position="141"/>
    </location>
</feature>
<evidence type="ECO:0000256" key="3">
    <source>
        <dbReference type="ARBA" id="ARBA00022989"/>
    </source>
</evidence>
<dbReference type="PROSITE" id="PS50850">
    <property type="entry name" value="MFS"/>
    <property type="match status" value="1"/>
</dbReference>
<feature type="transmembrane region" description="Helical" evidence="6">
    <location>
        <begin position="322"/>
        <end position="340"/>
    </location>
</feature>
<evidence type="ECO:0000256" key="6">
    <source>
        <dbReference type="SAM" id="Phobius"/>
    </source>
</evidence>
<dbReference type="PANTHER" id="PTHR42718">
    <property type="entry name" value="MAJOR FACILITATOR SUPERFAMILY MULTIDRUG TRANSPORTER MFSC"/>
    <property type="match status" value="1"/>
</dbReference>
<keyword evidence="4 6" id="KW-0472">Membrane</keyword>
<dbReference type="Gene3D" id="1.20.1250.20">
    <property type="entry name" value="MFS general substrate transporter like domains"/>
    <property type="match status" value="1"/>
</dbReference>
<feature type="transmembrane region" description="Helical" evidence="6">
    <location>
        <begin position="243"/>
        <end position="266"/>
    </location>
</feature>
<feature type="transmembrane region" description="Helical" evidence="6">
    <location>
        <begin position="218"/>
        <end position="237"/>
    </location>
</feature>
<keyword evidence="9" id="KW-1185">Reference proteome</keyword>
<feature type="transmembrane region" description="Helical" evidence="6">
    <location>
        <begin position="286"/>
        <end position="310"/>
    </location>
</feature>
<dbReference type="OrthoDB" id="4365673at2"/>
<feature type="domain" description="Major facilitator superfamily (MFS) profile" evidence="7">
    <location>
        <begin position="29"/>
        <end position="474"/>
    </location>
</feature>
<dbReference type="Gene3D" id="1.20.1720.10">
    <property type="entry name" value="Multidrug resistance protein D"/>
    <property type="match status" value="1"/>
</dbReference>
<dbReference type="PANTHER" id="PTHR42718:SF39">
    <property type="entry name" value="ACTINORHODIN TRANSPORTER-RELATED"/>
    <property type="match status" value="1"/>
</dbReference>
<feature type="transmembrane region" description="Helical" evidence="6">
    <location>
        <begin position="352"/>
        <end position="374"/>
    </location>
</feature>
<keyword evidence="3 6" id="KW-1133">Transmembrane helix</keyword>
<comment type="caution">
    <text evidence="8">The sequence shown here is derived from an EMBL/GenBank/DDBJ whole genome shotgun (WGS) entry which is preliminary data.</text>
</comment>
<dbReference type="GO" id="GO:0005886">
    <property type="term" value="C:plasma membrane"/>
    <property type="evidence" value="ECO:0007669"/>
    <property type="project" value="UniProtKB-SubCell"/>
</dbReference>
<sequence length="494" mass="51745">MDRDTRPAPTVEVVPPEPDPGPDPRRWLAFAVVLAAGFMDLLDTSIVNVTVPSIQHDLHAPYAQIEWIVSAYVLAFAAVLITAGRLGDIHGRKPLFLTGIIGFTIASLLCGISAGPAMLIGCRFAQGAFAGLMIPQILAILRVSFPPHERAKAVGIFGAVTGSSVVFGLALGGVLVQWNLFGWQWRPIFLINVPVGIAVTIAAWFAVRDSRAAAAPRLDVAGALIVTTAVALLVYPLTEGSRLHWPAWLLVMIAGSVLVFAAFVAFERRRAGRALVDFTVFRSRPFAVGLVMWGLFWIAAGGFFLIWTLFMQAGLGWTPLRAGLTAATFAAGVGVGAGVAPEKLVPRFGRDVSVAGAMLLAAGFAVFACAAAHFGTSISLWAIVPIQVVSGLGFGMVIAPTLALLLGQVPHREAGAASGLLNTVQQVCFAIGVALAALIFFDRASSATGGAEFVYAFASTLRYVIGVLVVVAAGFLAVPRAAHVSTALPESEDA</sequence>
<evidence type="ECO:0000256" key="2">
    <source>
        <dbReference type="ARBA" id="ARBA00022692"/>
    </source>
</evidence>
<evidence type="ECO:0000313" key="9">
    <source>
        <dbReference type="Proteomes" id="UP000431401"/>
    </source>
</evidence>
<feature type="transmembrane region" description="Helical" evidence="6">
    <location>
        <begin position="188"/>
        <end position="206"/>
    </location>
</feature>
<accession>A0A7K0DM16</accession>